<comment type="caution">
    <text evidence="1">The sequence shown here is derived from an EMBL/GenBank/DDBJ whole genome shotgun (WGS) entry which is preliminary data.</text>
</comment>
<gene>
    <name evidence="1" type="ORF">DS742_14375</name>
</gene>
<dbReference type="OrthoDB" id="1858939at2"/>
<sequence>MSNVNLFEVATKTRMRFPYKGSISVEDLWDLSLTALDSVFKTLNAQVKQSKEESLLSTKSKEDEVLENQIEIVKYIVSVKLAEKAAREDALEKKEKKQKIMQIMATKQDEALQNASMEDLQKMLNELG</sequence>
<accession>A0A3E2NBA1</accession>
<evidence type="ECO:0000313" key="1">
    <source>
        <dbReference type="EMBL" id="RFZ78295.1"/>
    </source>
</evidence>
<dbReference type="RefSeq" id="WP_117417668.1">
    <property type="nucleotide sequence ID" value="NZ_QOHO01000043.1"/>
</dbReference>
<dbReference type="Proteomes" id="UP000260680">
    <property type="component" value="Unassembled WGS sequence"/>
</dbReference>
<reference evidence="1 2" key="1">
    <citation type="submission" date="2018-07" db="EMBL/GenBank/DDBJ databases">
        <title>New species, Clostridium PI-S10-A1B.</title>
        <authorList>
            <person name="Krishna G."/>
            <person name="Summeta K."/>
            <person name="Shikha S."/>
            <person name="Prabhu P.B."/>
            <person name="Suresh K."/>
        </authorList>
    </citation>
    <scope>NUCLEOTIDE SEQUENCE [LARGE SCALE GENOMIC DNA]</scope>
    <source>
        <strain evidence="1 2">PI-S10-A1B</strain>
    </source>
</reference>
<name>A0A3E2NBA1_9FIRM</name>
<organism evidence="1 2">
    <name type="scientific">Lacrimispora amygdalina</name>
    <dbReference type="NCBI Taxonomy" id="253257"/>
    <lineage>
        <taxon>Bacteria</taxon>
        <taxon>Bacillati</taxon>
        <taxon>Bacillota</taxon>
        <taxon>Clostridia</taxon>
        <taxon>Lachnospirales</taxon>
        <taxon>Lachnospiraceae</taxon>
        <taxon>Lacrimispora</taxon>
    </lineage>
</organism>
<protein>
    <submittedName>
        <fullName evidence="1">Uncharacterized protein</fullName>
    </submittedName>
</protein>
<evidence type="ECO:0000313" key="2">
    <source>
        <dbReference type="Proteomes" id="UP000260680"/>
    </source>
</evidence>
<dbReference type="AlphaFoldDB" id="A0A3E2NBA1"/>
<proteinExistence type="predicted"/>
<dbReference type="EMBL" id="QOHO01000043">
    <property type="protein sequence ID" value="RFZ78295.1"/>
    <property type="molecule type" value="Genomic_DNA"/>
</dbReference>